<name>A0A948RVF8_UNCEI</name>
<gene>
    <name evidence="3" type="ORF">KJ970_10000</name>
</gene>
<dbReference type="PRINTS" id="PR00081">
    <property type="entry name" value="GDHRDH"/>
</dbReference>
<organism evidence="3 4">
    <name type="scientific">Eiseniibacteriota bacterium</name>
    <dbReference type="NCBI Taxonomy" id="2212470"/>
    <lineage>
        <taxon>Bacteria</taxon>
        <taxon>Candidatus Eiseniibacteriota</taxon>
    </lineage>
</organism>
<evidence type="ECO:0000313" key="3">
    <source>
        <dbReference type="EMBL" id="MBU2691251.1"/>
    </source>
</evidence>
<proteinExistence type="inferred from homology"/>
<dbReference type="InterPro" id="IPR002347">
    <property type="entry name" value="SDR_fam"/>
</dbReference>
<dbReference type="PANTHER" id="PTHR44196:SF1">
    <property type="entry name" value="DEHYDROGENASE_REDUCTASE SDR FAMILY MEMBER 7B"/>
    <property type="match status" value="1"/>
</dbReference>
<dbReference type="Proteomes" id="UP000777784">
    <property type="component" value="Unassembled WGS sequence"/>
</dbReference>
<dbReference type="EMBL" id="JAHJDP010000051">
    <property type="protein sequence ID" value="MBU2691251.1"/>
    <property type="molecule type" value="Genomic_DNA"/>
</dbReference>
<evidence type="ECO:0000256" key="1">
    <source>
        <dbReference type="ARBA" id="ARBA00006484"/>
    </source>
</evidence>
<dbReference type="CDD" id="cd05233">
    <property type="entry name" value="SDR_c"/>
    <property type="match status" value="1"/>
</dbReference>
<dbReference type="AlphaFoldDB" id="A0A948RVF8"/>
<dbReference type="Pfam" id="PF00106">
    <property type="entry name" value="adh_short"/>
    <property type="match status" value="1"/>
</dbReference>
<dbReference type="InterPro" id="IPR036291">
    <property type="entry name" value="NAD(P)-bd_dom_sf"/>
</dbReference>
<dbReference type="SUPFAM" id="SSF51735">
    <property type="entry name" value="NAD(P)-binding Rossmann-fold domains"/>
    <property type="match status" value="1"/>
</dbReference>
<reference evidence="3" key="1">
    <citation type="submission" date="2021-05" db="EMBL/GenBank/DDBJ databases">
        <title>Energy efficiency and biological interactions define the core microbiome of deep oligotrophic groundwater.</title>
        <authorList>
            <person name="Mehrshad M."/>
            <person name="Lopez-Fernandez M."/>
            <person name="Bell E."/>
            <person name="Bernier-Latmani R."/>
            <person name="Bertilsson S."/>
            <person name="Dopson M."/>
        </authorList>
    </citation>
    <scope>NUCLEOTIDE SEQUENCE</scope>
    <source>
        <strain evidence="3">Modern_marine.mb.64</strain>
    </source>
</reference>
<accession>A0A948RVF8</accession>
<dbReference type="GO" id="GO:0016491">
    <property type="term" value="F:oxidoreductase activity"/>
    <property type="evidence" value="ECO:0007669"/>
    <property type="project" value="UniProtKB-KW"/>
</dbReference>
<evidence type="ECO:0000313" key="4">
    <source>
        <dbReference type="Proteomes" id="UP000777784"/>
    </source>
</evidence>
<keyword evidence="2" id="KW-0560">Oxidoreductase</keyword>
<comment type="similarity">
    <text evidence="1">Belongs to the short-chain dehydrogenases/reductases (SDR) family.</text>
</comment>
<evidence type="ECO:0000256" key="2">
    <source>
        <dbReference type="ARBA" id="ARBA00023002"/>
    </source>
</evidence>
<protein>
    <submittedName>
        <fullName evidence="3">SDR family oxidoreductase</fullName>
    </submittedName>
</protein>
<dbReference type="GO" id="GO:0016020">
    <property type="term" value="C:membrane"/>
    <property type="evidence" value="ECO:0007669"/>
    <property type="project" value="TreeGrafter"/>
</dbReference>
<dbReference type="PANTHER" id="PTHR44196">
    <property type="entry name" value="DEHYDROGENASE/REDUCTASE SDR FAMILY MEMBER 7B"/>
    <property type="match status" value="1"/>
</dbReference>
<dbReference type="Gene3D" id="3.40.50.720">
    <property type="entry name" value="NAD(P)-binding Rossmann-like Domain"/>
    <property type="match status" value="1"/>
</dbReference>
<sequence length="239" mass="26598">MTCIIFGALGGIGNALTNRMLEAGHEAYLVVRRPQDIARLEKSLPFRGGHFHSYACDMSSLSEIEKVTAMILQTAKAIDFMVNCVGVLGPQDVIHETSLADWTHVMKVNLDATFLVMRMVLPTLLDNRRGIIMNLTSNRAKYFRPCSSAYSVSKFAVEALTNIADLESKDYGVRCLAVNPGRVATEMRRLAAPDEEPDSITSPQAFAEFCFRLLTHGDYMMLPCSIDFSSFQFPSRKDN</sequence>
<comment type="caution">
    <text evidence="3">The sequence shown here is derived from an EMBL/GenBank/DDBJ whole genome shotgun (WGS) entry which is preliminary data.</text>
</comment>